<dbReference type="Proteomes" id="UP000299102">
    <property type="component" value="Unassembled WGS sequence"/>
</dbReference>
<dbReference type="OrthoDB" id="425681at2759"/>
<proteinExistence type="predicted"/>
<organism evidence="1 2">
    <name type="scientific">Eumeta variegata</name>
    <name type="common">Bagworm moth</name>
    <name type="synonym">Eumeta japonica</name>
    <dbReference type="NCBI Taxonomy" id="151549"/>
    <lineage>
        <taxon>Eukaryota</taxon>
        <taxon>Metazoa</taxon>
        <taxon>Ecdysozoa</taxon>
        <taxon>Arthropoda</taxon>
        <taxon>Hexapoda</taxon>
        <taxon>Insecta</taxon>
        <taxon>Pterygota</taxon>
        <taxon>Neoptera</taxon>
        <taxon>Endopterygota</taxon>
        <taxon>Lepidoptera</taxon>
        <taxon>Glossata</taxon>
        <taxon>Ditrysia</taxon>
        <taxon>Tineoidea</taxon>
        <taxon>Psychidae</taxon>
        <taxon>Oiketicinae</taxon>
        <taxon>Eumeta</taxon>
    </lineage>
</organism>
<sequence length="136" mass="15118">MTGSGCPVYCDAVLEPPYRNCSTGIRSLLTTCGPPSDGLCIGGFSRFSKMGSSACVRINEAYTGLTSARCSFIVAIQLFMDRYLYDLKEYECGLRTLTKPGDALWRTLSPEDTRYWASIHRRMFPQTHATGQTYST</sequence>
<dbReference type="EMBL" id="BGZK01000059">
    <property type="protein sequence ID" value="GBP13801.1"/>
    <property type="molecule type" value="Genomic_DNA"/>
</dbReference>
<gene>
    <name evidence="1" type="ORF">EVAR_8018_1</name>
</gene>
<evidence type="ECO:0000313" key="1">
    <source>
        <dbReference type="EMBL" id="GBP13801.1"/>
    </source>
</evidence>
<comment type="caution">
    <text evidence="1">The sequence shown here is derived from an EMBL/GenBank/DDBJ whole genome shotgun (WGS) entry which is preliminary data.</text>
</comment>
<keyword evidence="2" id="KW-1185">Reference proteome</keyword>
<protein>
    <submittedName>
        <fullName evidence="1">Uncharacterized protein</fullName>
    </submittedName>
</protein>
<name>A0A4C1TKH0_EUMVA</name>
<accession>A0A4C1TKH0</accession>
<evidence type="ECO:0000313" key="2">
    <source>
        <dbReference type="Proteomes" id="UP000299102"/>
    </source>
</evidence>
<dbReference type="AlphaFoldDB" id="A0A4C1TKH0"/>
<reference evidence="1 2" key="1">
    <citation type="journal article" date="2019" name="Commun. Biol.">
        <title>The bagworm genome reveals a unique fibroin gene that provides high tensile strength.</title>
        <authorList>
            <person name="Kono N."/>
            <person name="Nakamura H."/>
            <person name="Ohtoshi R."/>
            <person name="Tomita M."/>
            <person name="Numata K."/>
            <person name="Arakawa K."/>
        </authorList>
    </citation>
    <scope>NUCLEOTIDE SEQUENCE [LARGE SCALE GENOMIC DNA]</scope>
</reference>